<feature type="compositionally biased region" description="Polar residues" evidence="1">
    <location>
        <begin position="260"/>
        <end position="276"/>
    </location>
</feature>
<dbReference type="Proteomes" id="UP000271162">
    <property type="component" value="Unassembled WGS sequence"/>
</dbReference>
<keyword evidence="3" id="KW-1185">Reference proteome</keyword>
<feature type="region of interest" description="Disordered" evidence="1">
    <location>
        <begin position="111"/>
        <end position="132"/>
    </location>
</feature>
<organism evidence="4">
    <name type="scientific">Nippostrongylus brasiliensis</name>
    <name type="common">Rat hookworm</name>
    <dbReference type="NCBI Taxonomy" id="27835"/>
    <lineage>
        <taxon>Eukaryota</taxon>
        <taxon>Metazoa</taxon>
        <taxon>Ecdysozoa</taxon>
        <taxon>Nematoda</taxon>
        <taxon>Chromadorea</taxon>
        <taxon>Rhabditida</taxon>
        <taxon>Rhabditina</taxon>
        <taxon>Rhabditomorpha</taxon>
        <taxon>Strongyloidea</taxon>
        <taxon>Heligmosomidae</taxon>
        <taxon>Nippostrongylus</taxon>
    </lineage>
</organism>
<dbReference type="WBParaSite" id="NBR_0001355301-mRNA-1">
    <property type="protein sequence ID" value="NBR_0001355301-mRNA-1"/>
    <property type="gene ID" value="NBR_0001355301"/>
</dbReference>
<dbReference type="EMBL" id="UYSL01021076">
    <property type="protein sequence ID" value="VDL77143.1"/>
    <property type="molecule type" value="Genomic_DNA"/>
</dbReference>
<evidence type="ECO:0000313" key="4">
    <source>
        <dbReference type="WBParaSite" id="NBR_0001355301-mRNA-1"/>
    </source>
</evidence>
<feature type="region of interest" description="Disordered" evidence="1">
    <location>
        <begin position="255"/>
        <end position="278"/>
    </location>
</feature>
<evidence type="ECO:0000256" key="1">
    <source>
        <dbReference type="SAM" id="MobiDB-lite"/>
    </source>
</evidence>
<dbReference type="OMA" id="TNCHTND"/>
<gene>
    <name evidence="2" type="ORF">NBR_LOCUS13554</name>
</gene>
<protein>
    <submittedName>
        <fullName evidence="4">SH2 domain-containing protein</fullName>
    </submittedName>
</protein>
<reference evidence="2 3" key="2">
    <citation type="submission" date="2018-11" db="EMBL/GenBank/DDBJ databases">
        <authorList>
            <consortium name="Pathogen Informatics"/>
        </authorList>
    </citation>
    <scope>NUCLEOTIDE SEQUENCE [LARGE SCALE GENOMIC DNA]</scope>
</reference>
<accession>A0A0N4YAV8</accession>
<proteinExistence type="predicted"/>
<evidence type="ECO:0000313" key="2">
    <source>
        <dbReference type="EMBL" id="VDL77143.1"/>
    </source>
</evidence>
<evidence type="ECO:0000313" key="3">
    <source>
        <dbReference type="Proteomes" id="UP000271162"/>
    </source>
</evidence>
<reference evidence="4" key="1">
    <citation type="submission" date="2017-02" db="UniProtKB">
        <authorList>
            <consortium name="WormBaseParasite"/>
        </authorList>
    </citation>
    <scope>IDENTIFICATION</scope>
</reference>
<sequence>MVHRSAEMDDDVQKNLILSAIADLPERKSSRASLRKTSVVGDYNEVVVDPFPALPIKIRLPSLRGTSSEHSTQSTTDILKQCREEERLKPWGKLEVLPDTDATAALAQLALNDSGGTKEPDNARKKFPPSKRRLKRSASLEGSLECLNKEHKVIMPKLRFISQTNCHTNDMDIVDLVHVKEDFKIASEALERRTVFLFGDKESGKDEADVAKEIRYALFEPLNWIYDGCLTDEEFEEKWATILEAHNRFQRVRLPKKPVSPTSPQPHRTEATSTSCGRRHSFDKSIGFAKRTINRTAHYFLQKLRDTVSKRLLADHFSLLIARRSGIEEVLDALHKAVSGASY</sequence>
<name>A0A0N4YAV8_NIPBR</name>
<dbReference type="AlphaFoldDB" id="A0A0N4YAV8"/>